<organism evidence="7 8">
    <name type="scientific">Schistosoma japonicum</name>
    <name type="common">Blood fluke</name>
    <dbReference type="NCBI Taxonomy" id="6182"/>
    <lineage>
        <taxon>Eukaryota</taxon>
        <taxon>Metazoa</taxon>
        <taxon>Spiralia</taxon>
        <taxon>Lophotrochozoa</taxon>
        <taxon>Platyhelminthes</taxon>
        <taxon>Trematoda</taxon>
        <taxon>Digenea</taxon>
        <taxon>Strigeidida</taxon>
        <taxon>Schistosomatoidea</taxon>
        <taxon>Schistosomatidae</taxon>
        <taxon>Schistosoma</taxon>
    </lineage>
</organism>
<evidence type="ECO:0000259" key="6">
    <source>
        <dbReference type="PROSITE" id="PS50071"/>
    </source>
</evidence>
<keyword evidence="1 4" id="KW-0238">DNA-binding</keyword>
<comment type="caution">
    <text evidence="7">The sequence shown here is derived from an EMBL/GenBank/DDBJ whole genome shotgun (WGS) entry which is preliminary data.</text>
</comment>
<comment type="subcellular location">
    <subcellularLocation>
        <location evidence="4">Nucleus</location>
    </subcellularLocation>
</comment>
<feature type="region of interest" description="Disordered" evidence="5">
    <location>
        <begin position="304"/>
        <end position="323"/>
    </location>
</feature>
<dbReference type="SUPFAM" id="SSF46689">
    <property type="entry name" value="Homeodomain-like"/>
    <property type="match status" value="1"/>
</dbReference>
<name>A0A4Z2DIA9_SCHJA</name>
<reference evidence="7 8" key="1">
    <citation type="submission" date="2019-03" db="EMBL/GenBank/DDBJ databases">
        <title>An improved genome assembly of the fluke Schistosoma japonicum.</title>
        <authorList>
            <person name="Hu W."/>
            <person name="Luo F."/>
            <person name="Yin M."/>
            <person name="Mo X."/>
            <person name="Sun C."/>
            <person name="Wu Q."/>
            <person name="Zhu B."/>
            <person name="Xiang M."/>
            <person name="Wang J."/>
            <person name="Wang Y."/>
            <person name="Zhang T."/>
            <person name="Xu B."/>
            <person name="Zheng H."/>
            <person name="Feng Z."/>
        </authorList>
    </citation>
    <scope>NUCLEOTIDE SEQUENCE [LARGE SCALE GENOMIC DNA]</scope>
    <source>
        <strain evidence="7">HuSjv2</strain>
        <tissue evidence="7">Worms</tissue>
    </source>
</reference>
<evidence type="ECO:0000313" key="7">
    <source>
        <dbReference type="EMBL" id="TNN16178.1"/>
    </source>
</evidence>
<dbReference type="SMART" id="SM00355">
    <property type="entry name" value="ZnF_C2H2"/>
    <property type="match status" value="2"/>
</dbReference>
<feature type="DNA-binding region" description="Homeobox" evidence="4">
    <location>
        <begin position="1387"/>
        <end position="1449"/>
    </location>
</feature>
<evidence type="ECO:0000256" key="3">
    <source>
        <dbReference type="ARBA" id="ARBA00023242"/>
    </source>
</evidence>
<evidence type="ECO:0000256" key="4">
    <source>
        <dbReference type="PROSITE-ProRule" id="PRU00108"/>
    </source>
</evidence>
<dbReference type="InterPro" id="IPR013087">
    <property type="entry name" value="Znf_C2H2_type"/>
</dbReference>
<feature type="domain" description="Homeobox" evidence="6">
    <location>
        <begin position="1385"/>
        <end position="1448"/>
    </location>
</feature>
<dbReference type="Gene3D" id="3.30.160.60">
    <property type="entry name" value="Classic Zinc Finger"/>
    <property type="match status" value="1"/>
</dbReference>
<dbReference type="SMART" id="SM00389">
    <property type="entry name" value="HOX"/>
    <property type="match status" value="1"/>
</dbReference>
<feature type="region of interest" description="Disordered" evidence="5">
    <location>
        <begin position="1443"/>
        <end position="1464"/>
    </location>
</feature>
<keyword evidence="8" id="KW-1185">Reference proteome</keyword>
<accession>A0A4Z2DIA9</accession>
<sequence length="1805" mass="191332">MDQLHEPLLKQCIASLTLNNNVLKQNPCDNYCLLKNDANTNQQAAKTVSLVLTRLTNAVGAYVHVLRCNVCDFLTLNPTSLKEHFRLRHPSSLGFLTYTCSHCSSMSTERSLMEEHLRIYHRINENPSAKLIERFHSLTTASDVLSLNCVSPSTVSGSTLPFSLTNCNSATVQNNLALNLVNAITALQNANRTQSHQTAISAESSSCTTCTVSTVSSTKTPAIAPIVSKAENPEKDSNVDFQIFQDGSTTSDAQKSTSGSPASSVSGSRRRKATTPGRICLSVTKPTNDCLSFEETDMNTSKINTSAANSSKNEALHSSSSPGAKRAFLSGLDEVDGEIKNANLCSPKSKRVCKNVDNTITDSNLTKCVSFSNVTPFCLPIGNSLTDNKQVPVVTFNSNINGLNSLSVASPFFGQLIPLSSLPENVICGLSTAIMHNPPTSAVSNSTDTLPVTSTGHHTELSVTQSHPSAWVLANPSGNLSCNLTQQTELTAIQPTLFVPVPTLGDPSAASTLKVPQSLDTSTNNPLTSCSNILRYPDIVEALKCMASNGSLISSINASTPSYPSNTHSQINNSTNYGNNNECLPSVSQINSPNLPSSDNLAALVAHLTASNSSRTIPQSIETNIPSTTSGIASADNNTPDTLSFNTISTCESSNISNFNTVVSSTSAYTKVDRMDSGETLLVPGLSSGKNIETNGVINFASNDQALDMSVRSMPSEQPQVITRTSHIIKSEEKNLNLFTGINVNEASTFEQPTFNVVNNVAEVINAAFKGGLKQRLIQSIEVPVSSLFPNPAQCLTALANTISSLPTMSETVVSSENLFDKRNQSQNCQNDCYINASNIKKELINSSTANSLQNVEPLTLTCGDNKLVDSINKSAQNTLPANTLINLPSTSSHIVSLAQLQAIMAALANVSSVSISLPVNSTPSTSSLSLVPTGPTTVSSLNVSNSPIHQLTNSTIPPVSSSGTNVIINTPASGSSLNVTGPVAASEAGNTSLITSLNNLTSVCGFTLTGTSGLVNNTTTYNPSISANFGTINSNIKGITVPSGECISLAGILSGNIANLNNPTQQLGHTVVGNPALINFISANKSPVQSSVTLSSANAARLLTNLTTTTGSNLLSVAHNGGIGSPNTSMCSNAMLGATSIPSGAISLLDPHQALFAAAAAAAAQNIQRPGSTVNNAINQIALANLKVSNTNGRHLGTTTTPVIGLLDPRTGLQLRVADSSTTPAILTSSSLADRLNNNYKYSHSSDNEHTETQVNESNRVVTSEADLNQTSELETGSNYDDQIEEEWEPEQDETCSVQSNVQRVCPKRNVGICDKTSGDSESSSKLDQTSDLILTNDIQANLSLGSSNKRSSGSGRMSGINSSNSRRGLSSSSSSFNDSHSQQQLRPHRQNFTPTQNRILTEWYQLHQAKPYPSTDDTKELANISGLSYSQVKKWFANKRARSTSSGLPKPTPPLAPDSSTDPSAAAAIVAAAVAAATSAVADVGNMMITTSTASPSLMNTSNNSATIPNINVDNDSSVSSIQSFLLKPKPISLTTQVLNDLSILKSEKDKDTEFVSNIISAHLQVNEKNIQSGLLFQPNNTDDNSEKITKKDNEDSIKVKLDNASISLTNDIRINDTNSIMMMATTDSTTNLSDSIYYSVSSPPTLRVHINNRLNSPCNRLETLSPHVSSSSTAPSDEEYHSHDEMSNNYSNNDINSKDEPNVKIKSPSLCDNDPVLIISEEINDDDNSNITTNYSSLETITTNINLTCPNKSNVVTTILSDIIVSTTTATATTTSVGVYSNNDIVYTNNTVKNEPLTLETS</sequence>
<dbReference type="PANTHER" id="PTHR11850">
    <property type="entry name" value="HOMEOBOX PROTEIN TRANSCRIPTION FACTORS"/>
    <property type="match status" value="1"/>
</dbReference>
<dbReference type="STRING" id="6182.A0A4Z2DIA9"/>
<evidence type="ECO:0000313" key="8">
    <source>
        <dbReference type="Proteomes" id="UP000311919"/>
    </source>
</evidence>
<dbReference type="InterPro" id="IPR008422">
    <property type="entry name" value="KN_HD"/>
</dbReference>
<feature type="region of interest" description="Disordered" evidence="5">
    <location>
        <begin position="617"/>
        <end position="636"/>
    </location>
</feature>
<dbReference type="OrthoDB" id="4187154at2759"/>
<feature type="region of interest" description="Disordered" evidence="5">
    <location>
        <begin position="1239"/>
        <end position="1282"/>
    </location>
</feature>
<evidence type="ECO:0000256" key="1">
    <source>
        <dbReference type="ARBA" id="ARBA00023125"/>
    </source>
</evidence>
<feature type="compositionally biased region" description="Low complexity" evidence="5">
    <location>
        <begin position="1668"/>
        <end position="1678"/>
    </location>
</feature>
<dbReference type="Pfam" id="PF05920">
    <property type="entry name" value="Homeobox_KN"/>
    <property type="match status" value="1"/>
</dbReference>
<dbReference type="InterPro" id="IPR050224">
    <property type="entry name" value="TALE_homeobox"/>
</dbReference>
<dbReference type="GO" id="GO:0003677">
    <property type="term" value="F:DNA binding"/>
    <property type="evidence" value="ECO:0007669"/>
    <property type="project" value="UniProtKB-UniRule"/>
</dbReference>
<feature type="compositionally biased region" description="Polar residues" evidence="5">
    <location>
        <begin position="304"/>
        <end position="322"/>
    </location>
</feature>
<dbReference type="GO" id="GO:0006355">
    <property type="term" value="P:regulation of DNA-templated transcription"/>
    <property type="evidence" value="ECO:0007669"/>
    <property type="project" value="InterPro"/>
</dbReference>
<evidence type="ECO:0000256" key="5">
    <source>
        <dbReference type="SAM" id="MobiDB-lite"/>
    </source>
</evidence>
<protein>
    <submittedName>
        <fullName evidence="7">Homeobox protein</fullName>
    </submittedName>
</protein>
<feature type="region of interest" description="Disordered" evidence="5">
    <location>
        <begin position="1345"/>
        <end position="1394"/>
    </location>
</feature>
<feature type="region of interest" description="Disordered" evidence="5">
    <location>
        <begin position="248"/>
        <end position="278"/>
    </location>
</feature>
<feature type="region of interest" description="Disordered" evidence="5">
    <location>
        <begin position="1664"/>
        <end position="1710"/>
    </location>
</feature>
<dbReference type="PROSITE" id="PS50071">
    <property type="entry name" value="HOMEOBOX_2"/>
    <property type="match status" value="1"/>
</dbReference>
<dbReference type="CDD" id="cd00086">
    <property type="entry name" value="homeodomain"/>
    <property type="match status" value="1"/>
</dbReference>
<evidence type="ECO:0000256" key="2">
    <source>
        <dbReference type="ARBA" id="ARBA00023155"/>
    </source>
</evidence>
<feature type="compositionally biased region" description="Polar residues" evidence="5">
    <location>
        <begin position="1384"/>
        <end position="1394"/>
    </location>
</feature>
<gene>
    <name evidence="7" type="ORF">EWB00_000695</name>
</gene>
<dbReference type="InterPro" id="IPR001356">
    <property type="entry name" value="HD"/>
</dbReference>
<dbReference type="GO" id="GO:0005634">
    <property type="term" value="C:nucleus"/>
    <property type="evidence" value="ECO:0007669"/>
    <property type="project" value="UniProtKB-SubCell"/>
</dbReference>
<dbReference type="InterPro" id="IPR009057">
    <property type="entry name" value="Homeodomain-like_sf"/>
</dbReference>
<keyword evidence="3 4" id="KW-0539">Nucleus</keyword>
<dbReference type="EMBL" id="SKCS01000127">
    <property type="protein sequence ID" value="TNN16178.1"/>
    <property type="molecule type" value="Genomic_DNA"/>
</dbReference>
<dbReference type="Proteomes" id="UP000311919">
    <property type="component" value="Unassembled WGS sequence"/>
</dbReference>
<feature type="compositionally biased region" description="Low complexity" evidence="5">
    <location>
        <begin position="256"/>
        <end position="267"/>
    </location>
</feature>
<proteinExistence type="predicted"/>
<feature type="compositionally biased region" description="Polar residues" evidence="5">
    <location>
        <begin position="1254"/>
        <end position="1281"/>
    </location>
</feature>
<dbReference type="Gene3D" id="1.10.10.60">
    <property type="entry name" value="Homeodomain-like"/>
    <property type="match status" value="1"/>
</dbReference>
<keyword evidence="2 4" id="KW-0371">Homeobox</keyword>
<feature type="compositionally biased region" description="Low complexity" evidence="5">
    <location>
        <begin position="1345"/>
        <end position="1383"/>
    </location>
</feature>